<evidence type="ECO:0000313" key="2">
    <source>
        <dbReference type="Proteomes" id="UP000186817"/>
    </source>
</evidence>
<comment type="caution">
    <text evidence="1">The sequence shown here is derived from an EMBL/GenBank/DDBJ whole genome shotgun (WGS) entry which is preliminary data.</text>
</comment>
<keyword evidence="2" id="KW-1185">Reference proteome</keyword>
<protein>
    <submittedName>
        <fullName evidence="1">Uncharacterized protein</fullName>
    </submittedName>
</protein>
<dbReference type="OrthoDB" id="413539at2759"/>
<organism evidence="1 2">
    <name type="scientific">Symbiodinium microadriaticum</name>
    <name type="common">Dinoflagellate</name>
    <name type="synonym">Zooxanthella microadriatica</name>
    <dbReference type="NCBI Taxonomy" id="2951"/>
    <lineage>
        <taxon>Eukaryota</taxon>
        <taxon>Sar</taxon>
        <taxon>Alveolata</taxon>
        <taxon>Dinophyceae</taxon>
        <taxon>Suessiales</taxon>
        <taxon>Symbiodiniaceae</taxon>
        <taxon>Symbiodinium</taxon>
    </lineage>
</organism>
<evidence type="ECO:0000313" key="1">
    <source>
        <dbReference type="EMBL" id="OLP92334.1"/>
    </source>
</evidence>
<proteinExistence type="predicted"/>
<reference evidence="1 2" key="1">
    <citation type="submission" date="2016-02" db="EMBL/GenBank/DDBJ databases">
        <title>Genome analysis of coral dinoflagellate symbionts highlights evolutionary adaptations to a symbiotic lifestyle.</title>
        <authorList>
            <person name="Aranda M."/>
            <person name="Li Y."/>
            <person name="Liew Y.J."/>
            <person name="Baumgarten S."/>
            <person name="Simakov O."/>
            <person name="Wilson M."/>
            <person name="Piel J."/>
            <person name="Ashoor H."/>
            <person name="Bougouffa S."/>
            <person name="Bajic V.B."/>
            <person name="Ryu T."/>
            <person name="Ravasi T."/>
            <person name="Bayer T."/>
            <person name="Micklem G."/>
            <person name="Kim H."/>
            <person name="Bhak J."/>
            <person name="Lajeunesse T.C."/>
            <person name="Voolstra C.R."/>
        </authorList>
    </citation>
    <scope>NUCLEOTIDE SEQUENCE [LARGE SCALE GENOMIC DNA]</scope>
    <source>
        <strain evidence="1 2">CCMP2467</strain>
    </source>
</reference>
<dbReference type="EMBL" id="LSRX01000626">
    <property type="protein sequence ID" value="OLP92334.1"/>
    <property type="molecule type" value="Genomic_DNA"/>
</dbReference>
<accession>A0A1Q9DAV9</accession>
<sequence>MEEAVSPYVLISQKLTEPRAARTSGQDMLKKLQSFGVALEFLSVFLTVLCLLRQHVGVSDLSSYAKAMFTWPALRPWHLMLARLMPLIFDNNPSFGGCVVLPGHTKAIQGPTGCLCVCLRVSVLLSEVRLLQVPLWTNATLDSSWPYCMPRYQVFSHEEASQQRGAANIFRVHIRDRETTSCQHTAEDGLLLWRRKGACPCTWTSRCKVPLGVYESHRHILEGLESMRRFVSDAVKELTEGLANKAYNADMLQVLDSCDECFDWGFLCFQRPLRRHADAWRNVVGLLKPFLQHSLWPAMSASDYAQVKRTWDLPEAALLFQYGLLAERVRCVASLAFRRRGWGATFDPTGSNVKTAPEEVVQATVEEWFVLQSVSVRPLFVLDSIEASVGKKLSNQFVSVVSVKKIVWTISLFCGSVPSSTLPTSAYEVFQLSPDRRVLSGVFPCQLQGFLVSVLDQQLMAVGSVATVCAGSNCGKIVVVERMEFAVNSAAVSASVDMHKFFHLGEQPSSSASSWHAGRVHHRYRMLNPASSIVERLGSIAHLHWNPREHMSPRVYVDKLLLSAARVSALGNPRDELIVKEVSAIMELMSIFSRFFLLATQTGQGMMFPVYSSSLQAEDKTRQRKRWATGRLCRVRQLDESASASRSVSMGLNATAGYDEDDIFELLRPVDMGSAVGVTNRTMIRRLKAESKQAELPASVGKLMEQLQGQLATKGVLDPLPLTGSVDRKRGTAMETDRLRQWLDSAEGKEWRNQRSETWSTASWSLPATAANAAASGSDTAPDCRHGFLFFRHPVWAILNSKR</sequence>
<dbReference type="Proteomes" id="UP000186817">
    <property type="component" value="Unassembled WGS sequence"/>
</dbReference>
<gene>
    <name evidence="1" type="ORF">AK812_SmicGene25878</name>
</gene>
<dbReference type="AlphaFoldDB" id="A0A1Q9DAV9"/>
<name>A0A1Q9DAV9_SYMMI</name>